<comment type="caution">
    <text evidence="2">The sequence shown here is derived from an EMBL/GenBank/DDBJ whole genome shotgun (WGS) entry which is preliminary data.</text>
</comment>
<dbReference type="EMBL" id="VRMN01000001">
    <property type="protein sequence ID" value="KAA8499266.1"/>
    <property type="molecule type" value="Genomic_DNA"/>
</dbReference>
<sequence>MAQRSSSRNLGVPSNGKPAVPRIPSLRDFTKKDSSDLNSGNLQKTLEARASQRDLNPEQFKMVRRGSSSYLMPLANEEKDQNAQRMARAASSKILNLDGKAEEELTAQQKERLEAKTREMLNNDFLTQKKSSSVRYRKMVGNEVAEPPMYFAELDKGTVQDVFSVLHNSVRKEMQDLYYIVGSLNKRCLEIAKDDIQDFYEWLAVFALLLEFFFQFEDVVLFPWVETRVALTGALSKEGRASRQQLTNAAIEGIEDCEFKFEHLPPGEVMPQLIHAIEKLSSVLLEHFGVTEKDVVPAAVEAFTEAEGLEFERKFIDTVRASDENHTIMAMLMRPIKNEMRLKDLQGKYLQTPGFFKQVRFRKDYFAAKKNFHEEHTRLVYIFFNRWNLAHAGAENEEWERSRQ</sequence>
<name>A0A5J4Z6F5_PORPP</name>
<gene>
    <name evidence="2" type="ORF">FVE85_6851</name>
</gene>
<evidence type="ECO:0000313" key="3">
    <source>
        <dbReference type="Proteomes" id="UP000324585"/>
    </source>
</evidence>
<keyword evidence="3" id="KW-1185">Reference proteome</keyword>
<feature type="region of interest" description="Disordered" evidence="1">
    <location>
        <begin position="1"/>
        <end position="57"/>
    </location>
</feature>
<evidence type="ECO:0000313" key="2">
    <source>
        <dbReference type="EMBL" id="KAA8499266.1"/>
    </source>
</evidence>
<dbReference type="OrthoDB" id="3029at2759"/>
<dbReference type="Proteomes" id="UP000324585">
    <property type="component" value="Unassembled WGS sequence"/>
</dbReference>
<reference evidence="3" key="1">
    <citation type="journal article" date="2019" name="Nat. Commun.">
        <title>Expansion of phycobilisome linker gene families in mesophilic red algae.</title>
        <authorList>
            <person name="Lee J."/>
            <person name="Kim D."/>
            <person name="Bhattacharya D."/>
            <person name="Yoon H.S."/>
        </authorList>
    </citation>
    <scope>NUCLEOTIDE SEQUENCE [LARGE SCALE GENOMIC DNA]</scope>
    <source>
        <strain evidence="3">CCMP 1328</strain>
    </source>
</reference>
<dbReference type="AlphaFoldDB" id="A0A5J4Z6F5"/>
<evidence type="ECO:0000256" key="1">
    <source>
        <dbReference type="SAM" id="MobiDB-lite"/>
    </source>
</evidence>
<proteinExistence type="predicted"/>
<accession>A0A5J4Z6F5</accession>
<dbReference type="OMA" id="ENHTIMA"/>
<organism evidence="2 3">
    <name type="scientific">Porphyridium purpureum</name>
    <name type="common">Red alga</name>
    <name type="synonym">Porphyridium cruentum</name>
    <dbReference type="NCBI Taxonomy" id="35688"/>
    <lineage>
        <taxon>Eukaryota</taxon>
        <taxon>Rhodophyta</taxon>
        <taxon>Bangiophyceae</taxon>
        <taxon>Porphyridiales</taxon>
        <taxon>Porphyridiaceae</taxon>
        <taxon>Porphyridium</taxon>
    </lineage>
</organism>
<dbReference type="Gene3D" id="1.20.120.520">
    <property type="entry name" value="nmb1532 protein domain like"/>
    <property type="match status" value="1"/>
</dbReference>
<feature type="compositionally biased region" description="Basic and acidic residues" evidence="1">
    <location>
        <begin position="46"/>
        <end position="56"/>
    </location>
</feature>
<protein>
    <submittedName>
        <fullName evidence="2">Uncharacterized protein</fullName>
    </submittedName>
</protein>